<keyword evidence="10" id="KW-1133">Transmembrane helix</keyword>
<dbReference type="InterPro" id="IPR013656">
    <property type="entry name" value="PAS_4"/>
</dbReference>
<dbReference type="PROSITE" id="PS50109">
    <property type="entry name" value="HIS_KIN"/>
    <property type="match status" value="1"/>
</dbReference>
<dbReference type="NCBIfam" id="TIGR00229">
    <property type="entry name" value="sensory_box"/>
    <property type="match status" value="1"/>
</dbReference>
<accession>D6SLE1</accession>
<dbReference type="EMBL" id="ACJN02000001">
    <property type="protein sequence ID" value="EFI35502.1"/>
    <property type="molecule type" value="Genomic_DNA"/>
</dbReference>
<dbReference type="InterPro" id="IPR000014">
    <property type="entry name" value="PAS"/>
</dbReference>
<feature type="domain" description="PAC" evidence="13">
    <location>
        <begin position="460"/>
        <end position="512"/>
    </location>
</feature>
<sequence length="883" mass="98466">MPKQALPVLTRILLALLAILITPSPGFSQKEAAGDFSVFYLNSYHDGYAWSDDIREGIRHRFQESGHRVEIQMEYMDTKVFHRPGVTKRLLELYREKYSNEEYDIVIVSDDDALDFMLDYGDELFPGLPIVFCGINYLEEELLDRERTTGIVENFNVKRTLELALSIHQDKNRMVVIGDESTTGIAIKGQIKEAIPDFQGRLDFEFWTQYSLDEIADKVKDLPQDTLVYFIPFFYSAGGQVFSAGEVLENVAGFSDLPIYSNWEFLLGHGMVGGNLISGFEHGSIAAGMALDILEGKSPADIPIIHDIVDQNMFDYNVLQKQGIKQTQLPPESVLINEPPAFYELDKQVFWVIMSSLGALVIILAFLVRSIIHKRIVESRIRNQLAFQESLMDTIPQLVCWKDLNQRYMGANQAFTDFFGIESPDKIMHQTDSLLMPSRDFAQWAARMDKQVLQTGQALRKVRMSVRDQDGDSSWLEVNKIPLRDEKGEIVGTLSTAENITNEINLERQLLQSQKMEAMGTLAGGISHDFNNILTSIMNSTELAQGDLDPDSPAYQDLERVLKASHRGRDLVQRILTFSRPSQEGFRPTVLPELVRDSVSLLQSSLPRNIEVRSSVSGGYEPVNVNPTQISQVVMNLCTNAFQAIQDQKGTLTINLEEIELDVYRAEELDMPAGKAFRLEISDTGPGIDRRDLDKIFDPFFTTKSQSGGTGLGLAVVLGIVKNHKGVIQVDSSPDQGTSFEILLPAREPGNQESSPSGASLKRGSGTLLFVEDDQDLLETTPRSLQAMGYSVFSASSAQKALEILGQDIPLDLVITDFDMPGLNGIELAKKIQAEHPDLPVMLITGRIQALEGIEQPDNIRLTLSKPFNQADLSQAVSTAITD</sequence>
<dbReference type="InterPro" id="IPR003594">
    <property type="entry name" value="HATPase_dom"/>
</dbReference>
<evidence type="ECO:0000256" key="10">
    <source>
        <dbReference type="SAM" id="Phobius"/>
    </source>
</evidence>
<dbReference type="Pfam" id="PF00072">
    <property type="entry name" value="Response_reg"/>
    <property type="match status" value="1"/>
</dbReference>
<dbReference type="RefSeq" id="WP_008868634.1">
    <property type="nucleotide sequence ID" value="NZ_ACJN02000001.1"/>
</dbReference>
<evidence type="ECO:0000256" key="7">
    <source>
        <dbReference type="ARBA" id="ARBA00022840"/>
    </source>
</evidence>
<comment type="caution">
    <text evidence="14">The sequence shown here is derived from an EMBL/GenBank/DDBJ whole genome shotgun (WGS) entry which is preliminary data.</text>
</comment>
<evidence type="ECO:0000259" key="11">
    <source>
        <dbReference type="PROSITE" id="PS50109"/>
    </source>
</evidence>
<evidence type="ECO:0000256" key="6">
    <source>
        <dbReference type="ARBA" id="ARBA00022777"/>
    </source>
</evidence>
<dbReference type="SUPFAM" id="SSF55874">
    <property type="entry name" value="ATPase domain of HSP90 chaperone/DNA topoisomerase II/histidine kinase"/>
    <property type="match status" value="1"/>
</dbReference>
<keyword evidence="4" id="KW-0808">Transferase</keyword>
<keyword evidence="10" id="KW-0472">Membrane</keyword>
<dbReference type="Gene3D" id="1.10.287.130">
    <property type="match status" value="1"/>
</dbReference>
<evidence type="ECO:0000256" key="3">
    <source>
        <dbReference type="ARBA" id="ARBA00022553"/>
    </source>
</evidence>
<keyword evidence="15" id="KW-1185">Reference proteome</keyword>
<evidence type="ECO:0000256" key="1">
    <source>
        <dbReference type="ARBA" id="ARBA00000085"/>
    </source>
</evidence>
<dbReference type="SUPFAM" id="SSF55785">
    <property type="entry name" value="PYP-like sensor domain (PAS domain)"/>
    <property type="match status" value="1"/>
</dbReference>
<dbReference type="PRINTS" id="PR00344">
    <property type="entry name" value="BCTRLSENSOR"/>
</dbReference>
<feature type="transmembrane region" description="Helical" evidence="10">
    <location>
        <begin position="349"/>
        <end position="372"/>
    </location>
</feature>
<dbReference type="SUPFAM" id="SSF52172">
    <property type="entry name" value="CheY-like"/>
    <property type="match status" value="1"/>
</dbReference>
<dbReference type="SMART" id="SM00387">
    <property type="entry name" value="HATPase_c"/>
    <property type="match status" value="1"/>
</dbReference>
<keyword evidence="3 9" id="KW-0597">Phosphoprotein</keyword>
<dbReference type="Gene3D" id="3.40.50.2300">
    <property type="match status" value="3"/>
</dbReference>
<dbReference type="PROSITE" id="PS50113">
    <property type="entry name" value="PAC"/>
    <property type="match status" value="1"/>
</dbReference>
<keyword evidence="6 14" id="KW-0418">Kinase</keyword>
<keyword evidence="10" id="KW-0812">Transmembrane</keyword>
<dbReference type="InterPro" id="IPR005467">
    <property type="entry name" value="His_kinase_dom"/>
</dbReference>
<keyword evidence="5" id="KW-0547">Nucleotide-binding</keyword>
<dbReference type="InterPro" id="IPR035965">
    <property type="entry name" value="PAS-like_dom_sf"/>
</dbReference>
<evidence type="ECO:0000256" key="8">
    <source>
        <dbReference type="ARBA" id="ARBA00023012"/>
    </source>
</evidence>
<dbReference type="InterPro" id="IPR003661">
    <property type="entry name" value="HisK_dim/P_dom"/>
</dbReference>
<dbReference type="Gene3D" id="3.30.565.10">
    <property type="entry name" value="Histidine kinase-like ATPase, C-terminal domain"/>
    <property type="match status" value="1"/>
</dbReference>
<reference evidence="14" key="1">
    <citation type="submission" date="2010-05" db="EMBL/GenBank/DDBJ databases">
        <title>The draft genome of Desulfonatronospira thiodismutans ASO3-1.</title>
        <authorList>
            <consortium name="US DOE Joint Genome Institute (JGI-PGF)"/>
            <person name="Lucas S."/>
            <person name="Copeland A."/>
            <person name="Lapidus A."/>
            <person name="Cheng J.-F."/>
            <person name="Bruce D."/>
            <person name="Goodwin L."/>
            <person name="Pitluck S."/>
            <person name="Chertkov O."/>
            <person name="Brettin T."/>
            <person name="Detter J.C."/>
            <person name="Han C."/>
            <person name="Land M.L."/>
            <person name="Hauser L."/>
            <person name="Kyrpides N."/>
            <person name="Mikhailova N."/>
            <person name="Muyzer G."/>
            <person name="Woyke T."/>
        </authorList>
    </citation>
    <scope>NUCLEOTIDE SEQUENCE [LARGE SCALE GENOMIC DNA]</scope>
    <source>
        <strain evidence="14">ASO3-1</strain>
    </source>
</reference>
<dbReference type="InterPro" id="IPR000700">
    <property type="entry name" value="PAS-assoc_C"/>
</dbReference>
<dbReference type="SUPFAM" id="SSF47384">
    <property type="entry name" value="Homodimeric domain of signal transducing histidine kinase"/>
    <property type="match status" value="1"/>
</dbReference>
<organism evidence="14 15">
    <name type="scientific">Desulfonatronospira thiodismutans ASO3-1</name>
    <dbReference type="NCBI Taxonomy" id="555779"/>
    <lineage>
        <taxon>Bacteria</taxon>
        <taxon>Pseudomonadati</taxon>
        <taxon>Thermodesulfobacteriota</taxon>
        <taxon>Desulfovibrionia</taxon>
        <taxon>Desulfovibrionales</taxon>
        <taxon>Desulfonatronovibrionaceae</taxon>
        <taxon>Desulfonatronospira</taxon>
    </lineage>
</organism>
<feature type="modified residue" description="4-aspartylphosphate" evidence="9">
    <location>
        <position position="817"/>
    </location>
</feature>
<dbReference type="Pfam" id="PF00512">
    <property type="entry name" value="HisKA"/>
    <property type="match status" value="1"/>
</dbReference>
<name>D6SLE1_9BACT</name>
<evidence type="ECO:0000256" key="4">
    <source>
        <dbReference type="ARBA" id="ARBA00022679"/>
    </source>
</evidence>
<dbReference type="eggNOG" id="COG3852">
    <property type="taxonomic scope" value="Bacteria"/>
</dbReference>
<protein>
    <recommendedName>
        <fullName evidence="2">histidine kinase</fullName>
        <ecNumber evidence="2">2.7.13.3</ecNumber>
    </recommendedName>
</protein>
<evidence type="ECO:0000313" key="14">
    <source>
        <dbReference type="EMBL" id="EFI35502.1"/>
    </source>
</evidence>
<dbReference type="PROSITE" id="PS50110">
    <property type="entry name" value="RESPONSE_REGULATORY"/>
    <property type="match status" value="1"/>
</dbReference>
<evidence type="ECO:0000313" key="15">
    <source>
        <dbReference type="Proteomes" id="UP000005496"/>
    </source>
</evidence>
<dbReference type="GO" id="GO:0000155">
    <property type="term" value="F:phosphorelay sensor kinase activity"/>
    <property type="evidence" value="ECO:0007669"/>
    <property type="project" value="InterPro"/>
</dbReference>
<comment type="catalytic activity">
    <reaction evidence="1">
        <text>ATP + protein L-histidine = ADP + protein N-phospho-L-histidine.</text>
        <dbReference type="EC" id="2.7.13.3"/>
    </reaction>
</comment>
<dbReference type="InterPro" id="IPR001789">
    <property type="entry name" value="Sig_transdc_resp-reg_receiver"/>
</dbReference>
<dbReference type="InterPro" id="IPR036097">
    <property type="entry name" value="HisK_dim/P_sf"/>
</dbReference>
<dbReference type="CDD" id="cd00082">
    <property type="entry name" value="HisKA"/>
    <property type="match status" value="1"/>
</dbReference>
<dbReference type="CDD" id="cd00130">
    <property type="entry name" value="PAS"/>
    <property type="match status" value="1"/>
</dbReference>
<keyword evidence="8" id="KW-0902">Two-component regulatory system</keyword>
<dbReference type="SMART" id="SM00448">
    <property type="entry name" value="REC"/>
    <property type="match status" value="1"/>
</dbReference>
<dbReference type="GO" id="GO:0005524">
    <property type="term" value="F:ATP binding"/>
    <property type="evidence" value="ECO:0007669"/>
    <property type="project" value="UniProtKB-KW"/>
</dbReference>
<dbReference type="EC" id="2.7.13.3" evidence="2"/>
<dbReference type="Proteomes" id="UP000005496">
    <property type="component" value="Unassembled WGS sequence"/>
</dbReference>
<gene>
    <name evidence="14" type="ORF">Dthio_PD2926</name>
</gene>
<dbReference type="InterPro" id="IPR011006">
    <property type="entry name" value="CheY-like_superfamily"/>
</dbReference>
<dbReference type="Gene3D" id="3.30.450.20">
    <property type="entry name" value="PAS domain"/>
    <property type="match status" value="1"/>
</dbReference>
<dbReference type="AlphaFoldDB" id="D6SLE1"/>
<dbReference type="InterPro" id="IPR004358">
    <property type="entry name" value="Sig_transdc_His_kin-like_C"/>
</dbReference>
<dbReference type="SMART" id="SM00388">
    <property type="entry name" value="HisKA"/>
    <property type="match status" value="1"/>
</dbReference>
<keyword evidence="7" id="KW-0067">ATP-binding</keyword>
<evidence type="ECO:0000256" key="5">
    <source>
        <dbReference type="ARBA" id="ARBA00022741"/>
    </source>
</evidence>
<dbReference type="PANTHER" id="PTHR43065">
    <property type="entry name" value="SENSOR HISTIDINE KINASE"/>
    <property type="match status" value="1"/>
</dbReference>
<evidence type="ECO:0000256" key="9">
    <source>
        <dbReference type="PROSITE-ProRule" id="PRU00169"/>
    </source>
</evidence>
<evidence type="ECO:0000259" key="13">
    <source>
        <dbReference type="PROSITE" id="PS50113"/>
    </source>
</evidence>
<feature type="domain" description="Histidine kinase" evidence="11">
    <location>
        <begin position="525"/>
        <end position="748"/>
    </location>
</feature>
<evidence type="ECO:0000259" key="12">
    <source>
        <dbReference type="PROSITE" id="PS50110"/>
    </source>
</evidence>
<dbReference type="InterPro" id="IPR036890">
    <property type="entry name" value="HATPase_C_sf"/>
</dbReference>
<dbReference type="Pfam" id="PF08448">
    <property type="entry name" value="PAS_4"/>
    <property type="match status" value="1"/>
</dbReference>
<feature type="domain" description="Response regulatory" evidence="12">
    <location>
        <begin position="767"/>
        <end position="881"/>
    </location>
</feature>
<dbReference type="Pfam" id="PF02518">
    <property type="entry name" value="HATPase_c"/>
    <property type="match status" value="1"/>
</dbReference>
<evidence type="ECO:0000256" key="2">
    <source>
        <dbReference type="ARBA" id="ARBA00012438"/>
    </source>
</evidence>
<proteinExistence type="predicted"/>
<dbReference type="PANTHER" id="PTHR43065:SF46">
    <property type="entry name" value="C4-DICARBOXYLATE TRANSPORT SENSOR PROTEIN DCTB"/>
    <property type="match status" value="1"/>
</dbReference>